<dbReference type="AlphaFoldDB" id="A0A0R1TMN1"/>
<dbReference type="InterPro" id="IPR007737">
    <property type="entry name" value="Mga_HTH"/>
</dbReference>
<reference evidence="2 3" key="1">
    <citation type="journal article" date="2015" name="Genome Announc.">
        <title>Expanding the biotechnology potential of lactobacilli through comparative genomics of 213 strains and associated genera.</title>
        <authorList>
            <person name="Sun Z."/>
            <person name="Harris H.M."/>
            <person name="McCann A."/>
            <person name="Guo C."/>
            <person name="Argimon S."/>
            <person name="Zhang W."/>
            <person name="Yang X."/>
            <person name="Jeffery I.B."/>
            <person name="Cooney J.C."/>
            <person name="Kagawa T.F."/>
            <person name="Liu W."/>
            <person name="Song Y."/>
            <person name="Salvetti E."/>
            <person name="Wrobel A."/>
            <person name="Rasinkangas P."/>
            <person name="Parkhill J."/>
            <person name="Rea M.C."/>
            <person name="O'Sullivan O."/>
            <person name="Ritari J."/>
            <person name="Douillard F.P."/>
            <person name="Paul Ross R."/>
            <person name="Yang R."/>
            <person name="Briner A.E."/>
            <person name="Felis G.E."/>
            <person name="de Vos W.M."/>
            <person name="Barrangou R."/>
            <person name="Klaenhammer T.R."/>
            <person name="Caufield P.W."/>
            <person name="Cui Y."/>
            <person name="Zhang H."/>
            <person name="O'Toole P.W."/>
        </authorList>
    </citation>
    <scope>NUCLEOTIDE SEQUENCE [LARGE SCALE GENOMIC DNA]</scope>
    <source>
        <strain evidence="2 3">DSM 15833</strain>
    </source>
</reference>
<sequence>MLNDYINPVTNRRVLLVEILNRKAKRTYQELARDLKIRKYQVIEVINGLREHYGLEVDMTRREVTAKMTTAQMCEIRARIYNDDNLMRYLQLFLKNEGKISMVAMEMQLNISQSMAYKLRHKANKVLASYDLVLTEKGLTGSELNLRLLIALLEIKFQVPIYTDYRTEEKLALAKFIVQTNPRLDVDSLMANQAYWQYFERLVAIGKRRA</sequence>
<dbReference type="STRING" id="1423740.FC36_GL000417"/>
<evidence type="ECO:0000259" key="1">
    <source>
        <dbReference type="Pfam" id="PF05043"/>
    </source>
</evidence>
<protein>
    <recommendedName>
        <fullName evidence="1">Mga helix-turn-helix domain-containing protein</fullName>
    </recommendedName>
</protein>
<evidence type="ECO:0000313" key="3">
    <source>
        <dbReference type="Proteomes" id="UP000051048"/>
    </source>
</evidence>
<dbReference type="Proteomes" id="UP000051048">
    <property type="component" value="Unassembled WGS sequence"/>
</dbReference>
<dbReference type="RefSeq" id="WP_025020904.1">
    <property type="nucleotide sequence ID" value="NZ_AZFH01000087.1"/>
</dbReference>
<dbReference type="Pfam" id="PF05043">
    <property type="entry name" value="Mga"/>
    <property type="match status" value="1"/>
</dbReference>
<organism evidence="2 3">
    <name type="scientific">Ligilactobacillus equi DSM 15833 = JCM 10991</name>
    <dbReference type="NCBI Taxonomy" id="1423740"/>
    <lineage>
        <taxon>Bacteria</taxon>
        <taxon>Bacillati</taxon>
        <taxon>Bacillota</taxon>
        <taxon>Bacilli</taxon>
        <taxon>Lactobacillales</taxon>
        <taxon>Lactobacillaceae</taxon>
        <taxon>Ligilactobacillus</taxon>
    </lineage>
</organism>
<comment type="caution">
    <text evidence="2">The sequence shown here is derived from an EMBL/GenBank/DDBJ whole genome shotgun (WGS) entry which is preliminary data.</text>
</comment>
<dbReference type="EMBL" id="AZFH01000087">
    <property type="protein sequence ID" value="KRL79717.1"/>
    <property type="molecule type" value="Genomic_DNA"/>
</dbReference>
<dbReference type="PATRIC" id="fig|1423740.3.peg.446"/>
<feature type="domain" description="Mga helix-turn-helix" evidence="1">
    <location>
        <begin position="71"/>
        <end position="153"/>
    </location>
</feature>
<proteinExistence type="predicted"/>
<name>A0A0R1TMN1_9LACO</name>
<evidence type="ECO:0000313" key="2">
    <source>
        <dbReference type="EMBL" id="KRL79717.1"/>
    </source>
</evidence>
<accession>A0A0R1TMN1</accession>
<gene>
    <name evidence="2" type="ORF">FC36_GL000417</name>
</gene>